<organism evidence="3 4">
    <name type="scientific">Clostridium frigoriphilum</name>
    <dbReference type="NCBI Taxonomy" id="443253"/>
    <lineage>
        <taxon>Bacteria</taxon>
        <taxon>Bacillati</taxon>
        <taxon>Bacillota</taxon>
        <taxon>Clostridia</taxon>
        <taxon>Eubacteriales</taxon>
        <taxon>Clostridiaceae</taxon>
        <taxon>Clostridium</taxon>
    </lineage>
</organism>
<feature type="domain" description="Resolvase/invertase-type recombinase catalytic" evidence="2">
    <location>
        <begin position="1"/>
        <end position="117"/>
    </location>
</feature>
<dbReference type="PANTHER" id="PTHR30461">
    <property type="entry name" value="DNA-INVERTASE FROM LAMBDOID PROPHAGE"/>
    <property type="match status" value="1"/>
</dbReference>
<dbReference type="EMBL" id="JAZHFS010000026">
    <property type="protein sequence ID" value="MEF2114602.1"/>
    <property type="molecule type" value="Genomic_DNA"/>
</dbReference>
<name>A0ABU7UTA6_9CLOT</name>
<dbReference type="SMART" id="SM00857">
    <property type="entry name" value="Resolvase"/>
    <property type="match status" value="1"/>
</dbReference>
<evidence type="ECO:0000259" key="2">
    <source>
        <dbReference type="PROSITE" id="PS51736"/>
    </source>
</evidence>
<dbReference type="PANTHER" id="PTHR30461:SF26">
    <property type="entry name" value="RESOLVASE HOMOLOG YNEB"/>
    <property type="match status" value="1"/>
</dbReference>
<evidence type="ECO:0000256" key="1">
    <source>
        <dbReference type="ARBA" id="ARBA00009913"/>
    </source>
</evidence>
<reference evidence="3 4" key="1">
    <citation type="submission" date="2023-11" db="EMBL/GenBank/DDBJ databases">
        <title>Draft genome sequence of a psychrophilic Clostridium strain from permafrost water brine.</title>
        <authorList>
            <person name="Shcherbakova V.A."/>
            <person name="Trubitsyn V.E."/>
            <person name="Zakharyuk A.G."/>
        </authorList>
    </citation>
    <scope>NUCLEOTIDE SEQUENCE [LARGE SCALE GENOMIC DNA]</scope>
    <source>
        <strain evidence="3 4">14F</strain>
    </source>
</reference>
<dbReference type="InterPro" id="IPR050639">
    <property type="entry name" value="SSR_resolvase"/>
</dbReference>
<dbReference type="SUPFAM" id="SSF53041">
    <property type="entry name" value="Resolvase-like"/>
    <property type="match status" value="1"/>
</dbReference>
<gene>
    <name evidence="3" type="ORF">SJI18_20130</name>
</gene>
<accession>A0ABU7UTA6</accession>
<sequence length="117" mass="13753">MIYSYERVSTVNQDEKRQEIALSNIKIEKRFIDKMSGKNADRPELNKLKISAKKGDNIYIESISRLGRNVEDLRQLCDYFTDKGVIVHFVKEGFTTVGNSYKFMLTILVQLEKWKER</sequence>
<evidence type="ECO:0000313" key="3">
    <source>
        <dbReference type="EMBL" id="MEF2114602.1"/>
    </source>
</evidence>
<protein>
    <submittedName>
        <fullName evidence="3">Recombinase family protein</fullName>
    </submittedName>
</protein>
<dbReference type="PROSITE" id="PS51736">
    <property type="entry name" value="RECOMBINASES_3"/>
    <property type="match status" value="1"/>
</dbReference>
<dbReference type="InterPro" id="IPR006119">
    <property type="entry name" value="Resolv_N"/>
</dbReference>
<comment type="similarity">
    <text evidence="1">Belongs to the site-specific recombinase resolvase family.</text>
</comment>
<dbReference type="InterPro" id="IPR036162">
    <property type="entry name" value="Resolvase-like_N_sf"/>
</dbReference>
<dbReference type="RefSeq" id="WP_253201905.1">
    <property type="nucleotide sequence ID" value="NZ_JAZHFS010000026.1"/>
</dbReference>
<proteinExistence type="inferred from homology"/>
<dbReference type="CDD" id="cd03768">
    <property type="entry name" value="SR_ResInv"/>
    <property type="match status" value="1"/>
</dbReference>
<keyword evidence="4" id="KW-1185">Reference proteome</keyword>
<dbReference type="Pfam" id="PF00239">
    <property type="entry name" value="Resolvase"/>
    <property type="match status" value="1"/>
</dbReference>
<comment type="caution">
    <text evidence="3">The sequence shown here is derived from an EMBL/GenBank/DDBJ whole genome shotgun (WGS) entry which is preliminary data.</text>
</comment>
<dbReference type="Gene3D" id="3.40.50.1390">
    <property type="entry name" value="Resolvase, N-terminal catalytic domain"/>
    <property type="match status" value="1"/>
</dbReference>
<dbReference type="Proteomes" id="UP001498469">
    <property type="component" value="Unassembled WGS sequence"/>
</dbReference>
<evidence type="ECO:0000313" key="4">
    <source>
        <dbReference type="Proteomes" id="UP001498469"/>
    </source>
</evidence>